<evidence type="ECO:0000313" key="1">
    <source>
        <dbReference type="EMBL" id="VAW35639.1"/>
    </source>
</evidence>
<dbReference type="AlphaFoldDB" id="A0A3B0VFQ6"/>
<dbReference type="Pfam" id="PF10061">
    <property type="entry name" value="DUF2299"/>
    <property type="match status" value="1"/>
</dbReference>
<dbReference type="InterPro" id="IPR018747">
    <property type="entry name" value="DUF2299"/>
</dbReference>
<sequence length="170" mass="19707">MSTPTTEEAKKLINTWLTENGHQVRTIEDENSSFHFEIDYPLGTLKRQRVIQPNEYPGLIVILNGVAIADEHKEEMKSLSIEDKEKFYDDIKKALLFVDNSYDMNLDDKQVAQQVQFSYEFYTDTLTKTQLYKGLLVNHRTLIYIVTVFNEKFGLPDMPEGTGQHPETVQ</sequence>
<dbReference type="CDD" id="cd17510">
    <property type="entry name" value="T3SC_YbjN-like_2"/>
    <property type="match status" value="1"/>
</dbReference>
<evidence type="ECO:0008006" key="2">
    <source>
        <dbReference type="Google" id="ProtNLM"/>
    </source>
</evidence>
<dbReference type="Gene3D" id="3.30.1460.10">
    <property type="match status" value="1"/>
</dbReference>
<proteinExistence type="predicted"/>
<reference evidence="1" key="1">
    <citation type="submission" date="2018-06" db="EMBL/GenBank/DDBJ databases">
        <authorList>
            <person name="Zhirakovskaya E."/>
        </authorList>
    </citation>
    <scope>NUCLEOTIDE SEQUENCE</scope>
</reference>
<accession>A0A3B0VFQ6</accession>
<organism evidence="1">
    <name type="scientific">hydrothermal vent metagenome</name>
    <dbReference type="NCBI Taxonomy" id="652676"/>
    <lineage>
        <taxon>unclassified sequences</taxon>
        <taxon>metagenomes</taxon>
        <taxon>ecological metagenomes</taxon>
    </lineage>
</organism>
<dbReference type="EMBL" id="UOEZ01000033">
    <property type="protein sequence ID" value="VAW35639.1"/>
    <property type="molecule type" value="Genomic_DNA"/>
</dbReference>
<gene>
    <name evidence="1" type="ORF">MNBD_DELTA02-1138</name>
</gene>
<protein>
    <recommendedName>
        <fullName evidence="2">DUF2299 domain-containing protein</fullName>
    </recommendedName>
</protein>
<name>A0A3B0VFQ6_9ZZZZ</name>